<evidence type="ECO:0000313" key="1">
    <source>
        <dbReference type="EMBL" id="AHI60692.1"/>
    </source>
</evidence>
<dbReference type="KEGG" id="vg:20282787"/>
<dbReference type="OrthoDB" id="9017at10239"/>
<dbReference type="RefSeq" id="YP_009055410.1">
    <property type="nucleotide sequence ID" value="NC_024784.1"/>
</dbReference>
<organism evidence="1 2">
    <name type="scientific">Escherichia phage vB_EcoS_AHS24</name>
    <dbReference type="NCBI Taxonomy" id="1416030"/>
    <lineage>
        <taxon>Viruses</taxon>
        <taxon>Duplodnaviria</taxon>
        <taxon>Heunggongvirae</taxon>
        <taxon>Uroviricota</taxon>
        <taxon>Caudoviricetes</taxon>
        <taxon>Drexlerviridae</taxon>
        <taxon>Rogunavirinae</taxon>
        <taxon>Rogunavirus</taxon>
        <taxon>Rogunavirus AHS24</taxon>
    </lineage>
</organism>
<protein>
    <submittedName>
        <fullName evidence="1">Uncharacterized protein</fullName>
    </submittedName>
</protein>
<proteinExistence type="predicted"/>
<accession>A0A067YYG1</accession>
<keyword evidence="2" id="KW-1185">Reference proteome</keyword>
<dbReference type="GeneID" id="20282787"/>
<sequence>MFDFNENKLTDDQVMEVARQDNLPPLRVAISTNGYRQSFNFWPSAEEMLCVKLSHKYGVVVSRISRQGWNGVVGIRSLYEAIRKVQPFVGREGIMHDLTNNIIPELQEAGIVCLIGDKIYVHPALVGMDKDDVQNWCSQYRSDAPRSHYVPPQTTIHGYDADEVGKAIQFYRKAKALLNGEYSTNC</sequence>
<dbReference type="Proteomes" id="UP000028462">
    <property type="component" value="Segment"/>
</dbReference>
<name>A0A067YYG1_9CAUD</name>
<reference evidence="1 2" key="1">
    <citation type="journal article" date="2014" name="PLoS ONE">
        <title>Four Escherichia coli O157:H7 Phages: A New Bacteriophage Genus and Taxonomic Classification of T1-Like Phages.</title>
        <authorList>
            <person name="Niu Y.D."/>
            <person name="McAllister T.A."/>
            <person name="Nash J.H."/>
            <person name="Kropinski A.M."/>
            <person name="Stanford K."/>
        </authorList>
    </citation>
    <scope>NUCLEOTIDE SEQUENCE [LARGE SCALE GENOMIC DNA]</scope>
</reference>
<evidence type="ECO:0000313" key="2">
    <source>
        <dbReference type="Proteomes" id="UP000028462"/>
    </source>
</evidence>
<dbReference type="EMBL" id="KF771238">
    <property type="protein sequence ID" value="AHI60692.1"/>
    <property type="molecule type" value="Genomic_DNA"/>
</dbReference>
<gene>
    <name evidence="1" type="ORF">AHS24_70</name>
</gene>